<sequence>MDEATLSAEDTIELAEVFQGLASPTRLRVLLRLRRSPCSVNVLADELETGQATLSNHLRVLRHARLVAGEREGRSVTYRLFDGHVTAFLDQALQHLGHTEVDETEDAHEPGVDADT</sequence>
<dbReference type="Proteomes" id="UP000187085">
    <property type="component" value="Unassembled WGS sequence"/>
</dbReference>
<dbReference type="InterPro" id="IPR036388">
    <property type="entry name" value="WH-like_DNA-bd_sf"/>
</dbReference>
<dbReference type="GO" id="GO:0003677">
    <property type="term" value="F:DNA binding"/>
    <property type="evidence" value="ECO:0007669"/>
    <property type="project" value="UniProtKB-KW"/>
</dbReference>
<dbReference type="AlphaFoldDB" id="A0A1R1LJN3"/>
<dbReference type="PROSITE" id="PS50987">
    <property type="entry name" value="HTH_ARSR_2"/>
    <property type="match status" value="1"/>
</dbReference>
<protein>
    <recommendedName>
        <fullName evidence="4">HTH arsR-type domain-containing protein</fullName>
    </recommendedName>
</protein>
<dbReference type="SMART" id="SM00418">
    <property type="entry name" value="HTH_ARSR"/>
    <property type="match status" value="1"/>
</dbReference>
<dbReference type="Pfam" id="PF12840">
    <property type="entry name" value="HTH_20"/>
    <property type="match status" value="1"/>
</dbReference>
<accession>A0A1R1LJN3</accession>
<feature type="domain" description="HTH arsR-type" evidence="4">
    <location>
        <begin position="6"/>
        <end position="100"/>
    </location>
</feature>
<dbReference type="PANTHER" id="PTHR43132:SF6">
    <property type="entry name" value="HTH-TYPE TRANSCRIPTIONAL REPRESSOR CZRA"/>
    <property type="match status" value="1"/>
</dbReference>
<dbReference type="OrthoDB" id="3232131at2"/>
<keyword evidence="6" id="KW-1185">Reference proteome</keyword>
<dbReference type="GO" id="GO:0003700">
    <property type="term" value="F:DNA-binding transcription factor activity"/>
    <property type="evidence" value="ECO:0007669"/>
    <property type="project" value="InterPro"/>
</dbReference>
<dbReference type="EMBL" id="MRDE01000016">
    <property type="protein sequence ID" value="OMH27720.1"/>
    <property type="molecule type" value="Genomic_DNA"/>
</dbReference>
<proteinExistence type="predicted"/>
<dbReference type="InterPro" id="IPR001845">
    <property type="entry name" value="HTH_ArsR_DNA-bd_dom"/>
</dbReference>
<evidence type="ECO:0000256" key="2">
    <source>
        <dbReference type="ARBA" id="ARBA00023125"/>
    </source>
</evidence>
<evidence type="ECO:0000259" key="4">
    <source>
        <dbReference type="PROSITE" id="PS50987"/>
    </source>
</evidence>
<dbReference type="CDD" id="cd00090">
    <property type="entry name" value="HTH_ARSR"/>
    <property type="match status" value="1"/>
</dbReference>
<organism evidence="5 6">
    <name type="scientific">Tersicoccus phoenicis</name>
    <dbReference type="NCBI Taxonomy" id="554083"/>
    <lineage>
        <taxon>Bacteria</taxon>
        <taxon>Bacillati</taxon>
        <taxon>Actinomycetota</taxon>
        <taxon>Actinomycetes</taxon>
        <taxon>Micrococcales</taxon>
        <taxon>Micrococcaceae</taxon>
        <taxon>Tersicoccus</taxon>
    </lineage>
</organism>
<dbReference type="InterPro" id="IPR036390">
    <property type="entry name" value="WH_DNA-bd_sf"/>
</dbReference>
<keyword evidence="3" id="KW-0804">Transcription</keyword>
<dbReference type="NCBIfam" id="NF033788">
    <property type="entry name" value="HTH_metalloreg"/>
    <property type="match status" value="1"/>
</dbReference>
<dbReference type="InterPro" id="IPR011991">
    <property type="entry name" value="ArsR-like_HTH"/>
</dbReference>
<dbReference type="RefSeq" id="WP_076702009.1">
    <property type="nucleotide sequence ID" value="NZ_MRDE01000016.1"/>
</dbReference>
<evidence type="ECO:0000313" key="6">
    <source>
        <dbReference type="Proteomes" id="UP000187085"/>
    </source>
</evidence>
<comment type="caution">
    <text evidence="5">The sequence shown here is derived from an EMBL/GenBank/DDBJ whole genome shotgun (WGS) entry which is preliminary data.</text>
</comment>
<dbReference type="STRING" id="554083.BKD30_03535"/>
<dbReference type="SUPFAM" id="SSF46785">
    <property type="entry name" value="Winged helix' DNA-binding domain"/>
    <property type="match status" value="1"/>
</dbReference>
<evidence type="ECO:0000256" key="1">
    <source>
        <dbReference type="ARBA" id="ARBA00023015"/>
    </source>
</evidence>
<keyword evidence="2" id="KW-0238">DNA-binding</keyword>
<name>A0A1R1LJN3_9MICC</name>
<reference evidence="5 6" key="1">
    <citation type="submission" date="2016-12" db="EMBL/GenBank/DDBJ databases">
        <title>Draft genome of Tersicoccus phoenicis 1P05MA.</title>
        <authorList>
            <person name="Nakajima Y."/>
            <person name="Yoshizawa S."/>
            <person name="Nakamura K."/>
            <person name="Ogura Y."/>
            <person name="Hayashi T."/>
            <person name="Kogure K."/>
        </authorList>
    </citation>
    <scope>NUCLEOTIDE SEQUENCE [LARGE SCALE GENOMIC DNA]</scope>
    <source>
        <strain evidence="5 6">1p05MA</strain>
    </source>
</reference>
<dbReference type="PRINTS" id="PR00778">
    <property type="entry name" value="HTHARSR"/>
</dbReference>
<dbReference type="InterPro" id="IPR051011">
    <property type="entry name" value="Metal_resp_trans_reg"/>
</dbReference>
<keyword evidence="1" id="KW-0805">Transcription regulation</keyword>
<dbReference type="Gene3D" id="1.10.10.10">
    <property type="entry name" value="Winged helix-like DNA-binding domain superfamily/Winged helix DNA-binding domain"/>
    <property type="match status" value="1"/>
</dbReference>
<dbReference type="PANTHER" id="PTHR43132">
    <property type="entry name" value="ARSENICAL RESISTANCE OPERON REPRESSOR ARSR-RELATED"/>
    <property type="match status" value="1"/>
</dbReference>
<evidence type="ECO:0000313" key="5">
    <source>
        <dbReference type="EMBL" id="OMH27720.1"/>
    </source>
</evidence>
<gene>
    <name evidence="5" type="ORF">BKD30_03535</name>
</gene>
<evidence type="ECO:0000256" key="3">
    <source>
        <dbReference type="ARBA" id="ARBA00023163"/>
    </source>
</evidence>